<keyword evidence="5" id="KW-0812">Transmembrane</keyword>
<accession>A0A9D2B0J0</accession>
<comment type="similarity">
    <text evidence="3">Belongs to the methyl-accepting chemotaxis (MCP) protein family.</text>
</comment>
<dbReference type="PANTHER" id="PTHR32089">
    <property type="entry name" value="METHYL-ACCEPTING CHEMOTAXIS PROTEIN MCPB"/>
    <property type="match status" value="1"/>
</dbReference>
<dbReference type="CDD" id="cd06225">
    <property type="entry name" value="HAMP"/>
    <property type="match status" value="1"/>
</dbReference>
<evidence type="ECO:0000256" key="4">
    <source>
        <dbReference type="PROSITE-ProRule" id="PRU00284"/>
    </source>
</evidence>
<dbReference type="CDD" id="cd11386">
    <property type="entry name" value="MCP_signal"/>
    <property type="match status" value="1"/>
</dbReference>
<evidence type="ECO:0000256" key="1">
    <source>
        <dbReference type="ARBA" id="ARBA00004370"/>
    </source>
</evidence>
<evidence type="ECO:0000313" key="8">
    <source>
        <dbReference type="EMBL" id="HIX56680.1"/>
    </source>
</evidence>
<dbReference type="FunFam" id="1.10.287.950:FF:000001">
    <property type="entry name" value="Methyl-accepting chemotaxis sensory transducer"/>
    <property type="match status" value="1"/>
</dbReference>
<organism evidence="8 9">
    <name type="scientific">Candidatus Anaerobiospirillum pullistercoris</name>
    <dbReference type="NCBI Taxonomy" id="2838452"/>
    <lineage>
        <taxon>Bacteria</taxon>
        <taxon>Pseudomonadati</taxon>
        <taxon>Pseudomonadota</taxon>
        <taxon>Gammaproteobacteria</taxon>
        <taxon>Aeromonadales</taxon>
        <taxon>Succinivibrionaceae</taxon>
        <taxon>Anaerobiospirillum</taxon>
    </lineage>
</organism>
<dbReference type="Gene3D" id="1.10.287.950">
    <property type="entry name" value="Methyl-accepting chemotaxis protein"/>
    <property type="match status" value="1"/>
</dbReference>
<dbReference type="SMART" id="SM00283">
    <property type="entry name" value="MA"/>
    <property type="match status" value="1"/>
</dbReference>
<evidence type="ECO:0000256" key="5">
    <source>
        <dbReference type="SAM" id="Phobius"/>
    </source>
</evidence>
<reference evidence="8" key="2">
    <citation type="submission" date="2021-04" db="EMBL/GenBank/DDBJ databases">
        <authorList>
            <person name="Gilroy R."/>
        </authorList>
    </citation>
    <scope>NUCLEOTIDE SEQUENCE</scope>
    <source>
        <strain evidence="8">USASDec5-558</strain>
    </source>
</reference>
<evidence type="ECO:0000256" key="3">
    <source>
        <dbReference type="ARBA" id="ARBA00029447"/>
    </source>
</evidence>
<feature type="transmembrane region" description="Helical" evidence="5">
    <location>
        <begin position="139"/>
        <end position="163"/>
    </location>
</feature>
<protein>
    <submittedName>
        <fullName evidence="8">Methyl-accepting chemotaxis protein</fullName>
    </submittedName>
</protein>
<keyword evidence="5" id="KW-1133">Transmembrane helix</keyword>
<dbReference type="AlphaFoldDB" id="A0A9D2B0J0"/>
<name>A0A9D2B0J0_9GAMM</name>
<dbReference type="InterPro" id="IPR004089">
    <property type="entry name" value="MCPsignal_dom"/>
</dbReference>
<proteinExistence type="inferred from homology"/>
<evidence type="ECO:0000259" key="6">
    <source>
        <dbReference type="PROSITE" id="PS50111"/>
    </source>
</evidence>
<comment type="subcellular location">
    <subcellularLocation>
        <location evidence="1">Membrane</location>
    </subcellularLocation>
</comment>
<dbReference type="SUPFAM" id="SSF58104">
    <property type="entry name" value="Methyl-accepting chemotaxis protein (MCP) signaling domain"/>
    <property type="match status" value="1"/>
</dbReference>
<evidence type="ECO:0000313" key="9">
    <source>
        <dbReference type="Proteomes" id="UP000886829"/>
    </source>
</evidence>
<feature type="domain" description="Methyl-accepting transducer" evidence="6">
    <location>
        <begin position="219"/>
        <end position="455"/>
    </location>
</feature>
<reference evidence="8" key="1">
    <citation type="journal article" date="2021" name="PeerJ">
        <title>Extensive microbial diversity within the chicken gut microbiome revealed by metagenomics and culture.</title>
        <authorList>
            <person name="Gilroy R."/>
            <person name="Ravi A."/>
            <person name="Getino M."/>
            <person name="Pursley I."/>
            <person name="Horton D.L."/>
            <person name="Alikhan N.F."/>
            <person name="Baker D."/>
            <person name="Gharbi K."/>
            <person name="Hall N."/>
            <person name="Watson M."/>
            <person name="Adriaenssens E.M."/>
            <person name="Foster-Nyarko E."/>
            <person name="Jarju S."/>
            <person name="Secka A."/>
            <person name="Antonio M."/>
            <person name="Oren A."/>
            <person name="Chaudhuri R.R."/>
            <person name="La Ragione R."/>
            <person name="Hildebrand F."/>
            <person name="Pallen M.J."/>
        </authorList>
    </citation>
    <scope>NUCLEOTIDE SEQUENCE</scope>
    <source>
        <strain evidence="8">USASDec5-558</strain>
    </source>
</reference>
<dbReference type="PROSITE" id="PS50885">
    <property type="entry name" value="HAMP"/>
    <property type="match status" value="1"/>
</dbReference>
<dbReference type="EMBL" id="DXEV01000086">
    <property type="protein sequence ID" value="HIX56680.1"/>
    <property type="molecule type" value="Genomic_DNA"/>
</dbReference>
<keyword evidence="2 4" id="KW-0807">Transducer</keyword>
<dbReference type="GO" id="GO:0016020">
    <property type="term" value="C:membrane"/>
    <property type="evidence" value="ECO:0007669"/>
    <property type="project" value="UniProtKB-SubCell"/>
</dbReference>
<dbReference type="GO" id="GO:0006935">
    <property type="term" value="P:chemotaxis"/>
    <property type="evidence" value="ECO:0007669"/>
    <property type="project" value="UniProtKB-ARBA"/>
</dbReference>
<feature type="domain" description="HAMP" evidence="7">
    <location>
        <begin position="162"/>
        <end position="214"/>
    </location>
</feature>
<sequence>MQWALTERYSLVDDISLMTVNLQEEYIVFVNTYRRNQQVLGEIEQKINQFVSSVQPLSPDRFPQEISVLKRDTELLNNLFRDKIKPLTLENDVTAAAFTYVDEALPLFAEVNANLKQIREKQIADVLAQAELAASPGPMFLVLFMSVVIFVISILIALFTAAYSKNAIMRLIGYVSTIEGRDLSQKITVRNKDEFGQLAQSVENLRAQQNAIMTEIGNIADIAKDALTNMRHDMSKLSADAQETESRSLTAAAASHQMAETTREISSNCEHVANLSAESSKITSDGIVKAKGSIKEINDQSLKTKEDSKQIEAMINQSRNISSIVGTIDDIAAQTNLLALNAAIEAARAGEAGRGFAVVADEVRALATRTTSSTNEISSMMTLIEDDAKNASDSMTRSVADMESIATETAALEQVFNDILDHVNEVNTQVTQIAAAVEQQSTATAEISSHIQSLTDGSQAVARVAGETHDALVACADNIEQLHSRIRSFKL</sequence>
<evidence type="ECO:0000256" key="2">
    <source>
        <dbReference type="ARBA" id="ARBA00023224"/>
    </source>
</evidence>
<dbReference type="GO" id="GO:0007165">
    <property type="term" value="P:signal transduction"/>
    <property type="evidence" value="ECO:0007669"/>
    <property type="project" value="UniProtKB-KW"/>
</dbReference>
<dbReference type="PANTHER" id="PTHR32089:SF112">
    <property type="entry name" value="LYSOZYME-LIKE PROTEIN-RELATED"/>
    <property type="match status" value="1"/>
</dbReference>
<dbReference type="InterPro" id="IPR003660">
    <property type="entry name" value="HAMP_dom"/>
</dbReference>
<dbReference type="Pfam" id="PF00015">
    <property type="entry name" value="MCPsignal"/>
    <property type="match status" value="1"/>
</dbReference>
<evidence type="ECO:0000259" key="7">
    <source>
        <dbReference type="PROSITE" id="PS50885"/>
    </source>
</evidence>
<keyword evidence="5" id="KW-0472">Membrane</keyword>
<dbReference type="PROSITE" id="PS50111">
    <property type="entry name" value="CHEMOTAXIS_TRANSDUC_2"/>
    <property type="match status" value="1"/>
</dbReference>
<dbReference type="Pfam" id="PF00672">
    <property type="entry name" value="HAMP"/>
    <property type="match status" value="1"/>
</dbReference>
<comment type="caution">
    <text evidence="8">The sequence shown here is derived from an EMBL/GenBank/DDBJ whole genome shotgun (WGS) entry which is preliminary data.</text>
</comment>
<dbReference type="Proteomes" id="UP000886829">
    <property type="component" value="Unassembled WGS sequence"/>
</dbReference>
<gene>
    <name evidence="8" type="ORF">H9850_04315</name>
</gene>